<name>A0A2A9HF19_TEPT2</name>
<evidence type="ECO:0008006" key="3">
    <source>
        <dbReference type="Google" id="ProtNLM"/>
    </source>
</evidence>
<dbReference type="Gene3D" id="3.40.50.1000">
    <property type="entry name" value="HAD superfamily/HAD-like"/>
    <property type="match status" value="1"/>
</dbReference>
<gene>
    <name evidence="1" type="ORF">A9A59_1841</name>
</gene>
<evidence type="ECO:0000313" key="1">
    <source>
        <dbReference type="EMBL" id="PFG74604.1"/>
    </source>
</evidence>
<dbReference type="InterPro" id="IPR023214">
    <property type="entry name" value="HAD_sf"/>
</dbReference>
<dbReference type="InterPro" id="IPR036412">
    <property type="entry name" value="HAD-like_sf"/>
</dbReference>
<sequence>MARRLLTFDLDGVLCRPPFGINPGSGRGKRRDARGHAGILWLTERWRYIGRRPMPGALEALDEVAGMFDVVVVTARGEQARPLTERWFRRYLGRVPELRMRPSANETSAQFKVRVIRELGPEAHFEDDPFTACWVAELIPQVFLVDWPRNRWLEGGNIVRVRSVAEAVPLLAGSVQAGRAES</sequence>
<protein>
    <recommendedName>
        <fullName evidence="3">Polynucleotide kinase</fullName>
    </recommendedName>
</protein>
<reference evidence="1 2" key="1">
    <citation type="submission" date="2017-09" db="EMBL/GenBank/DDBJ databases">
        <title>Sequencing the genomes of two abundant thermophiles in Great Basin hot springs: Thermocrinis jamiesonii and novel Chloroflexi Thermoflexus hugenholtzii.</title>
        <authorList>
            <person name="Hedlund B."/>
        </authorList>
    </citation>
    <scope>NUCLEOTIDE SEQUENCE [LARGE SCALE GENOMIC DNA]</scope>
    <source>
        <strain evidence="1 2">G233</strain>
    </source>
</reference>
<dbReference type="RefSeq" id="WP_098503981.1">
    <property type="nucleotide sequence ID" value="NZ_PDJQ01000001.1"/>
</dbReference>
<keyword evidence="2" id="KW-1185">Reference proteome</keyword>
<proteinExistence type="predicted"/>
<comment type="caution">
    <text evidence="1">The sequence shown here is derived from an EMBL/GenBank/DDBJ whole genome shotgun (WGS) entry which is preliminary data.</text>
</comment>
<dbReference type="EMBL" id="PDJQ01000001">
    <property type="protein sequence ID" value="PFG74604.1"/>
    <property type="molecule type" value="Genomic_DNA"/>
</dbReference>
<dbReference type="SUPFAM" id="SSF56784">
    <property type="entry name" value="HAD-like"/>
    <property type="match status" value="1"/>
</dbReference>
<dbReference type="Proteomes" id="UP000223071">
    <property type="component" value="Unassembled WGS sequence"/>
</dbReference>
<accession>A0A2A9HF19</accession>
<dbReference type="AlphaFoldDB" id="A0A2A9HF19"/>
<organism evidence="1 2">
    <name type="scientific">Tepidiforma thermophila (strain KCTC 52669 / CGMCC 1.13589 / G233)</name>
    <dbReference type="NCBI Taxonomy" id="2761530"/>
    <lineage>
        <taxon>Bacteria</taxon>
        <taxon>Bacillati</taxon>
        <taxon>Chloroflexota</taxon>
        <taxon>Tepidiformia</taxon>
        <taxon>Tepidiformales</taxon>
        <taxon>Tepidiformaceae</taxon>
        <taxon>Tepidiforma</taxon>
    </lineage>
</organism>
<evidence type="ECO:0000313" key="2">
    <source>
        <dbReference type="Proteomes" id="UP000223071"/>
    </source>
</evidence>